<dbReference type="EMBL" id="KU144986">
    <property type="protein sequence ID" value="AMK59466.1"/>
    <property type="molecule type" value="Genomic_DNA"/>
</dbReference>
<proteinExistence type="predicted"/>
<dbReference type="InterPro" id="IPR016166">
    <property type="entry name" value="FAD-bd_PCMH"/>
</dbReference>
<dbReference type="InterPro" id="IPR016171">
    <property type="entry name" value="Vanillyl_alc_oxidase_C-sub2"/>
</dbReference>
<dbReference type="InterPro" id="IPR016164">
    <property type="entry name" value="FAD-linked_Oxase-like_C"/>
</dbReference>
<dbReference type="InterPro" id="IPR036318">
    <property type="entry name" value="FAD-bd_PCMH-like_sf"/>
</dbReference>
<evidence type="ECO:0000256" key="1">
    <source>
        <dbReference type="ARBA" id="ARBA00001974"/>
    </source>
</evidence>
<dbReference type="InterPro" id="IPR004113">
    <property type="entry name" value="FAD-bd_oxidored_4_C"/>
</dbReference>
<name>A0A126SYT3_9BACT</name>
<accession>A0A126SYT3</accession>
<dbReference type="GO" id="GO:0071949">
    <property type="term" value="F:FAD binding"/>
    <property type="evidence" value="ECO:0007669"/>
    <property type="project" value="InterPro"/>
</dbReference>
<evidence type="ECO:0000256" key="3">
    <source>
        <dbReference type="ARBA" id="ARBA00022827"/>
    </source>
</evidence>
<dbReference type="InterPro" id="IPR016169">
    <property type="entry name" value="FAD-bd_PCMH_sub2"/>
</dbReference>
<dbReference type="InterPro" id="IPR016167">
    <property type="entry name" value="FAD-bd_PCMH_sub1"/>
</dbReference>
<dbReference type="Gene3D" id="3.30.43.10">
    <property type="entry name" value="Uridine Diphospho-n-acetylenolpyruvylglucosamine Reductase, domain 2"/>
    <property type="match status" value="1"/>
</dbReference>
<dbReference type="InterPro" id="IPR006094">
    <property type="entry name" value="Oxid_FAD_bind_N"/>
</dbReference>
<keyword evidence="2" id="KW-0285">Flavoprotein</keyword>
<dbReference type="Pfam" id="PF02913">
    <property type="entry name" value="FAD-oxidase_C"/>
    <property type="match status" value="1"/>
</dbReference>
<evidence type="ECO:0000256" key="2">
    <source>
        <dbReference type="ARBA" id="ARBA00022630"/>
    </source>
</evidence>
<reference evidence="6" key="1">
    <citation type="journal article" date="2016" name="Appl. Environ. Microbiol.">
        <title>Functional Metagenomics of a Biostimulated Petroleum-Contaminated Soil Reveals an Extraordinary Diversity of Extradiol Dioxygenases.</title>
        <authorList>
            <person name="Terron-Gonzalez L."/>
            <person name="Martin-Cabello G."/>
            <person name="Ferrer M."/>
            <person name="Santero E."/>
        </authorList>
    </citation>
    <scope>NUCLEOTIDE SEQUENCE</scope>
</reference>
<dbReference type="Gene3D" id="3.40.462.10">
    <property type="entry name" value="FAD-linked oxidases, C-terminal domain"/>
    <property type="match status" value="1"/>
</dbReference>
<keyword evidence="3" id="KW-0274">FAD</keyword>
<protein>
    <submittedName>
        <fullName evidence="6">Flavoprotein subunit p-cresol methylhydroxylase</fullName>
    </submittedName>
</protein>
<keyword evidence="4" id="KW-0560">Oxidoreductase</keyword>
<dbReference type="SUPFAM" id="SSF56176">
    <property type="entry name" value="FAD-binding/transporter-associated domain-like"/>
    <property type="match status" value="1"/>
</dbReference>
<dbReference type="SUPFAM" id="SSF55103">
    <property type="entry name" value="FAD-linked oxidases, C-terminal domain"/>
    <property type="match status" value="1"/>
</dbReference>
<comment type="cofactor">
    <cofactor evidence="1">
        <name>FAD</name>
        <dbReference type="ChEBI" id="CHEBI:57692"/>
    </cofactor>
</comment>
<dbReference type="GO" id="GO:0004458">
    <property type="term" value="F:D-lactate dehydrogenase (cytochrome) activity"/>
    <property type="evidence" value="ECO:0007669"/>
    <property type="project" value="TreeGrafter"/>
</dbReference>
<feature type="domain" description="FAD-binding PCMH-type" evidence="5">
    <location>
        <begin position="51"/>
        <end position="237"/>
    </location>
</feature>
<organism evidence="6">
    <name type="scientific">uncultured bacterium UPO64</name>
    <dbReference type="NCBI Taxonomy" id="1776983"/>
    <lineage>
        <taxon>Bacteria</taxon>
        <taxon>environmental samples</taxon>
    </lineage>
</organism>
<evidence type="ECO:0000259" key="5">
    <source>
        <dbReference type="PROSITE" id="PS51387"/>
    </source>
</evidence>
<evidence type="ECO:0000256" key="4">
    <source>
        <dbReference type="ARBA" id="ARBA00023002"/>
    </source>
</evidence>
<dbReference type="PANTHER" id="PTHR11748:SF114">
    <property type="entry name" value="ARYL-ALCOHOL OXIDASE VANILLYL-ALCOHOL OXIDASE (AFU_ORTHOLOGUE AFUA_3G09500)-RELATED"/>
    <property type="match status" value="1"/>
</dbReference>
<dbReference type="PANTHER" id="PTHR11748">
    <property type="entry name" value="D-LACTATE DEHYDROGENASE"/>
    <property type="match status" value="1"/>
</dbReference>
<dbReference type="GO" id="GO:0008720">
    <property type="term" value="F:D-lactate dehydrogenase (NAD+) activity"/>
    <property type="evidence" value="ECO:0007669"/>
    <property type="project" value="TreeGrafter"/>
</dbReference>
<dbReference type="Gene3D" id="3.30.465.10">
    <property type="match status" value="1"/>
</dbReference>
<dbReference type="PROSITE" id="PS51387">
    <property type="entry name" value="FAD_PCMH"/>
    <property type="match status" value="1"/>
</dbReference>
<dbReference type="GO" id="GO:1903457">
    <property type="term" value="P:lactate catabolic process"/>
    <property type="evidence" value="ECO:0007669"/>
    <property type="project" value="TreeGrafter"/>
</dbReference>
<dbReference type="Gene3D" id="1.10.45.10">
    <property type="entry name" value="Vanillyl-alcohol Oxidase, Chain A, domain 4"/>
    <property type="match status" value="1"/>
</dbReference>
<dbReference type="Pfam" id="PF01565">
    <property type="entry name" value="FAD_binding_4"/>
    <property type="match status" value="1"/>
</dbReference>
<dbReference type="InterPro" id="IPR016170">
    <property type="entry name" value="Cytok_DH_C_sf"/>
</dbReference>
<dbReference type="AlphaFoldDB" id="A0A126SYT3"/>
<sequence length="523" mass="58709">MPEYLPHGMAREDFQTALAEIRKIVGAAWVFSDPEGDLQPYLDHMSAVPPETRMPSAAISAASVAEVQAVLQIANQYKLPLWTYGNGKNFAYGGPAPKQAGYLVLDLKRMNRILEVNEDSGYCLVEPGVSYFQLYQHLQEKGYKLWIDCAAPGWGGVIGNSLEHGAGYTPYADHFLFSCGMEVLLADGQLLRTGMGAMPGSTSWQLFKYGFGPYVDGMFSQGNFGIITKMGFWLMPVPPAYKPFMVTYENEEDIGPLMEILRPLKMNMVIQNGVVIEHISYSASVQRLRKQLWDKPGIIPDERWREVAKELNLGMWNIYGALYGLPENVEMTWQMVQHALTSIPGAKVYLQGDRPADDAGWNYREKLMRGEPNMTEFNLVNWDGGGHLNFTPMAAMTGKNAWEMFNTFKELLNRHGFDMICEEVAMFRTMITLVMIMFDPRDEDARQRADACARELVAIAKKHGYGELKANLTYMDIIADMYDGQDGALRKVNQVIKDALDPNGILSPGKSGIWPSNWTGPRT</sequence>
<evidence type="ECO:0000313" key="6">
    <source>
        <dbReference type="EMBL" id="AMK59466.1"/>
    </source>
</evidence>